<keyword evidence="2 5" id="KW-0145">Chemotaxis</keyword>
<dbReference type="GO" id="GO:0050568">
    <property type="term" value="F:protein-glutamine glutaminase activity"/>
    <property type="evidence" value="ECO:0007669"/>
    <property type="project" value="UniProtKB-UniRule"/>
</dbReference>
<reference evidence="11 12" key="1">
    <citation type="submission" date="2011-06" db="EMBL/GenBank/DDBJ databases">
        <title>The complete genome of Spirochaeta thermophila DSM 6578.</title>
        <authorList>
            <consortium name="US DOE Joint Genome Institute (JGI-PGF)"/>
            <person name="Lucas S."/>
            <person name="Lapidus A."/>
            <person name="Bruce D."/>
            <person name="Goodwin L."/>
            <person name="Pitluck S."/>
            <person name="Peters L."/>
            <person name="Kyrpides N."/>
            <person name="Mavromatis K."/>
            <person name="Ivanova N."/>
            <person name="Mikailova N."/>
            <person name="Pagani I."/>
            <person name="Chertkov O."/>
            <person name="Detter J.C."/>
            <person name="Tapia R."/>
            <person name="Han C."/>
            <person name="Land M."/>
            <person name="Hauser L."/>
            <person name="Markowitz V."/>
            <person name="Cheng J.-F."/>
            <person name="Hugenholtz P."/>
            <person name="Woyke T."/>
            <person name="Wu D."/>
            <person name="Spring S."/>
            <person name="Merkhoffer B."/>
            <person name="Schneider S."/>
            <person name="Klenk H.-P."/>
            <person name="Eisen J.A."/>
        </authorList>
    </citation>
    <scope>NUCLEOTIDE SEQUENCE [LARGE SCALE GENOMIC DNA]</scope>
    <source>
        <strain evidence="12">ATCC 700085 / DSM 6578 / Z-1203</strain>
    </source>
</reference>
<evidence type="ECO:0000313" key="12">
    <source>
        <dbReference type="Proteomes" id="UP000007254"/>
    </source>
</evidence>
<dbReference type="PANTHER" id="PTHR42872:SF6">
    <property type="entry name" value="PROTEIN-GLUTAMATE METHYLESTERASE_PROTEIN-GLUTAMINE GLUTAMINASE"/>
    <property type="match status" value="1"/>
</dbReference>
<evidence type="ECO:0000259" key="10">
    <source>
        <dbReference type="PROSITE" id="PS50122"/>
    </source>
</evidence>
<comment type="subcellular location">
    <subcellularLocation>
        <location evidence="5">Cytoplasm</location>
    </subcellularLocation>
</comment>
<evidence type="ECO:0000259" key="9">
    <source>
        <dbReference type="PROSITE" id="PS50110"/>
    </source>
</evidence>
<gene>
    <name evidence="5" type="primary">cheB</name>
    <name evidence="11" type="ordered locus">Spith_2234</name>
</gene>
<dbReference type="SUPFAM" id="SSF52172">
    <property type="entry name" value="CheY-like"/>
    <property type="match status" value="1"/>
</dbReference>
<dbReference type="Pfam" id="PF00072">
    <property type="entry name" value="Response_reg"/>
    <property type="match status" value="1"/>
</dbReference>
<feature type="active site" evidence="5 6">
    <location>
        <position position="203"/>
    </location>
</feature>
<dbReference type="InterPro" id="IPR035909">
    <property type="entry name" value="CheB_C"/>
</dbReference>
<dbReference type="SMART" id="SM00448">
    <property type="entry name" value="REC"/>
    <property type="match status" value="1"/>
</dbReference>
<dbReference type="InterPro" id="IPR000673">
    <property type="entry name" value="Sig_transdc_resp-reg_Me-estase"/>
</dbReference>
<dbReference type="Pfam" id="PF01339">
    <property type="entry name" value="CheB_methylest"/>
    <property type="match status" value="1"/>
</dbReference>
<organism evidence="11 12">
    <name type="scientific">Winmispira thermophila (strain ATCC 700085 / DSM 6578 / Z-1203)</name>
    <name type="common">Spirochaeta thermophila</name>
    <dbReference type="NCBI Taxonomy" id="869211"/>
    <lineage>
        <taxon>Bacteria</taxon>
        <taxon>Pseudomonadati</taxon>
        <taxon>Spirochaetota</taxon>
        <taxon>Spirochaetia</taxon>
        <taxon>Winmispirales</taxon>
        <taxon>Winmispiraceae</taxon>
        <taxon>Winmispira</taxon>
    </lineage>
</organism>
<dbReference type="PIRSF" id="PIRSF000876">
    <property type="entry name" value="RR_chemtxs_CheB"/>
    <property type="match status" value="1"/>
</dbReference>
<comment type="domain">
    <text evidence="5">Contains a C-terminal catalytic domain, and an N-terminal region which modulates catalytic activity.</text>
</comment>
<keyword evidence="12" id="KW-1185">Reference proteome</keyword>
<feature type="active site" evidence="5 6">
    <location>
        <position position="326"/>
    </location>
</feature>
<keyword evidence="1 5" id="KW-0963">Cytoplasm</keyword>
<dbReference type="GO" id="GO:0005737">
    <property type="term" value="C:cytoplasm"/>
    <property type="evidence" value="ECO:0007669"/>
    <property type="project" value="UniProtKB-SubCell"/>
</dbReference>
<feature type="region of interest" description="Disordered" evidence="8">
    <location>
        <begin position="143"/>
        <end position="176"/>
    </location>
</feature>
<keyword evidence="3 5" id="KW-0378">Hydrolase</keyword>
<evidence type="ECO:0000256" key="6">
    <source>
        <dbReference type="PROSITE-ProRule" id="PRU00050"/>
    </source>
</evidence>
<dbReference type="CDD" id="cd16432">
    <property type="entry name" value="CheB_Rec"/>
    <property type="match status" value="1"/>
</dbReference>
<dbReference type="Proteomes" id="UP000007254">
    <property type="component" value="Chromosome"/>
</dbReference>
<feature type="modified residue" description="4-aspartylphosphate" evidence="5 7">
    <location>
        <position position="57"/>
    </location>
</feature>
<dbReference type="EMBL" id="CP002903">
    <property type="protein sequence ID" value="AEJ62489.1"/>
    <property type="molecule type" value="Genomic_DNA"/>
</dbReference>
<dbReference type="KEGG" id="stq:Spith_2234"/>
<dbReference type="InterPro" id="IPR011006">
    <property type="entry name" value="CheY-like_superfamily"/>
</dbReference>
<dbReference type="HOGENOM" id="CLU_000445_51_0_12"/>
<dbReference type="NCBIfam" id="NF001965">
    <property type="entry name" value="PRK00742.1"/>
    <property type="match status" value="1"/>
</dbReference>
<dbReference type="PROSITE" id="PS50110">
    <property type="entry name" value="RESPONSE_REGULATORY"/>
    <property type="match status" value="1"/>
</dbReference>
<comment type="catalytic activity">
    <reaction evidence="4 5">
        <text>[protein]-L-glutamate 5-O-methyl ester + H2O = L-glutamyl-[protein] + methanol + H(+)</text>
        <dbReference type="Rhea" id="RHEA:23236"/>
        <dbReference type="Rhea" id="RHEA-COMP:10208"/>
        <dbReference type="Rhea" id="RHEA-COMP:10311"/>
        <dbReference type="ChEBI" id="CHEBI:15377"/>
        <dbReference type="ChEBI" id="CHEBI:15378"/>
        <dbReference type="ChEBI" id="CHEBI:17790"/>
        <dbReference type="ChEBI" id="CHEBI:29973"/>
        <dbReference type="ChEBI" id="CHEBI:82795"/>
        <dbReference type="EC" id="3.1.1.61"/>
    </reaction>
</comment>
<comment type="function">
    <text evidence="5">Involved in chemotaxis. Part of a chemotaxis signal transduction system that modulates chemotaxis in response to various stimuli. Catalyzes the demethylation of specific methylglutamate residues introduced into the chemoreceptors (methyl-accepting chemotaxis proteins or MCP) by CheR. Also mediates the irreversible deamidation of specific glutamine residues to glutamic acid.</text>
</comment>
<feature type="compositionally biased region" description="Basic and acidic residues" evidence="8">
    <location>
        <begin position="143"/>
        <end position="161"/>
    </location>
</feature>
<evidence type="ECO:0000256" key="3">
    <source>
        <dbReference type="ARBA" id="ARBA00022801"/>
    </source>
</evidence>
<feature type="domain" description="Response regulatory" evidence="9">
    <location>
        <begin position="6"/>
        <end position="124"/>
    </location>
</feature>
<proteinExistence type="inferred from homology"/>
<evidence type="ECO:0000256" key="2">
    <source>
        <dbReference type="ARBA" id="ARBA00022500"/>
    </source>
</evidence>
<feature type="domain" description="CheB-type methylesterase" evidence="10">
    <location>
        <begin position="192"/>
        <end position="373"/>
    </location>
</feature>
<name>G0GG13_WINT7</name>
<evidence type="ECO:0000256" key="7">
    <source>
        <dbReference type="PROSITE-ProRule" id="PRU00169"/>
    </source>
</evidence>
<comment type="catalytic activity">
    <reaction evidence="5">
        <text>L-glutaminyl-[protein] + H2O = L-glutamyl-[protein] + NH4(+)</text>
        <dbReference type="Rhea" id="RHEA:16441"/>
        <dbReference type="Rhea" id="RHEA-COMP:10207"/>
        <dbReference type="Rhea" id="RHEA-COMP:10208"/>
        <dbReference type="ChEBI" id="CHEBI:15377"/>
        <dbReference type="ChEBI" id="CHEBI:28938"/>
        <dbReference type="ChEBI" id="CHEBI:29973"/>
        <dbReference type="ChEBI" id="CHEBI:30011"/>
        <dbReference type="EC" id="3.5.1.44"/>
    </reaction>
</comment>
<dbReference type="HAMAP" id="MF_00099">
    <property type="entry name" value="CheB_chemtxs"/>
    <property type="match status" value="1"/>
</dbReference>
<dbReference type="PANTHER" id="PTHR42872">
    <property type="entry name" value="PROTEIN-GLUTAMATE METHYLESTERASE/PROTEIN-GLUTAMINE GLUTAMINASE"/>
    <property type="match status" value="1"/>
</dbReference>
<dbReference type="GO" id="GO:0006935">
    <property type="term" value="P:chemotaxis"/>
    <property type="evidence" value="ECO:0007669"/>
    <property type="project" value="UniProtKB-UniRule"/>
</dbReference>
<dbReference type="OrthoDB" id="9793421at2"/>
<comment type="PTM">
    <text evidence="5">Phosphorylated by CheA. Phosphorylation of the N-terminal regulatory domain activates the methylesterase activity.</text>
</comment>
<dbReference type="AlphaFoldDB" id="G0GG13"/>
<dbReference type="Gene3D" id="3.40.50.180">
    <property type="entry name" value="Methylesterase CheB, C-terminal domain"/>
    <property type="match status" value="1"/>
</dbReference>
<accession>G0GG13</accession>
<dbReference type="PROSITE" id="PS50122">
    <property type="entry name" value="CHEB"/>
    <property type="match status" value="1"/>
</dbReference>
<dbReference type="STRING" id="869211.Spith_2234"/>
<evidence type="ECO:0000256" key="1">
    <source>
        <dbReference type="ARBA" id="ARBA00022490"/>
    </source>
</evidence>
<evidence type="ECO:0000256" key="4">
    <source>
        <dbReference type="ARBA" id="ARBA00048267"/>
    </source>
</evidence>
<feature type="active site" evidence="5 6">
    <location>
        <position position="230"/>
    </location>
</feature>
<comment type="similarity">
    <text evidence="5">Belongs to the CheB family.</text>
</comment>
<dbReference type="InterPro" id="IPR008248">
    <property type="entry name" value="CheB-like"/>
</dbReference>
<sequence>MQDPIRVLIVDDSALMRTMVSRILEEAPDMEVVGTAMHGGFALEKIPRLDPDVIVLDLEMPKVDGLDFLRERRERGIDIPVIILSSRAKRGARITMEALSLGASDFITKPSGAISPDVHLVADTLREMIRGYGRRYRLLKGPARERGGKRDLPPAAKERPEGPVLQSPGRSAPVLPPQVVVPPRRVVPLRRPGVPEVVAIGVSTGGPSALRSLLGALGEGFPLPLLIVQHMPPGFTKEFAESLNRMCALTVKEAEEGDEVRRGMVFIAPGDFHMMVEEEGGRKVVRLLDAPPVNGHRPSVDVLFESVARVYGNRSIAVIMTGMGRDGARMLGEVFRQGGITIGQDEETCVVYGMPRAAHEMGVLHLQLPLGEIPLVLEKLARQSASSGGDVSDSSSSS</sequence>
<evidence type="ECO:0000313" key="11">
    <source>
        <dbReference type="EMBL" id="AEJ62489.1"/>
    </source>
</evidence>
<dbReference type="GO" id="GO:0008984">
    <property type="term" value="F:protein-glutamate methylesterase activity"/>
    <property type="evidence" value="ECO:0007669"/>
    <property type="project" value="UniProtKB-UniRule"/>
</dbReference>
<dbReference type="CDD" id="cd17541">
    <property type="entry name" value="REC_CheB-like"/>
    <property type="match status" value="1"/>
</dbReference>
<dbReference type="GO" id="GO:0000156">
    <property type="term" value="F:phosphorelay response regulator activity"/>
    <property type="evidence" value="ECO:0007669"/>
    <property type="project" value="InterPro"/>
</dbReference>
<keyword evidence="5 7" id="KW-0597">Phosphoprotein</keyword>
<dbReference type="EC" id="3.5.1.44" evidence="5"/>
<dbReference type="SUPFAM" id="SSF52738">
    <property type="entry name" value="Methylesterase CheB, C-terminal domain"/>
    <property type="match status" value="1"/>
</dbReference>
<dbReference type="InterPro" id="IPR001789">
    <property type="entry name" value="Sig_transdc_resp-reg_receiver"/>
</dbReference>
<evidence type="ECO:0000256" key="5">
    <source>
        <dbReference type="HAMAP-Rule" id="MF_00099"/>
    </source>
</evidence>
<dbReference type="Gene3D" id="3.40.50.2300">
    <property type="match status" value="1"/>
</dbReference>
<dbReference type="RefSeq" id="WP_014625795.1">
    <property type="nucleotide sequence ID" value="NC_017583.1"/>
</dbReference>
<evidence type="ECO:0000256" key="8">
    <source>
        <dbReference type="SAM" id="MobiDB-lite"/>
    </source>
</evidence>
<protein>
    <recommendedName>
        <fullName evidence="5">Protein-glutamate methylesterase/protein-glutamine glutaminase</fullName>
        <ecNumber evidence="5">3.1.1.61</ecNumber>
        <ecNumber evidence="5">3.5.1.44</ecNumber>
    </recommendedName>
</protein>
<dbReference type="EC" id="3.1.1.61" evidence="5"/>